<keyword evidence="1 4" id="KW-0808">Transferase</keyword>
<keyword evidence="5" id="KW-1185">Reference proteome</keyword>
<dbReference type="InterPro" id="IPR050832">
    <property type="entry name" value="Bact_Acetyltransf"/>
</dbReference>
<dbReference type="InterPro" id="IPR000182">
    <property type="entry name" value="GNAT_dom"/>
</dbReference>
<sequence>MQIRTATEADASAIARLHLSSYRTAYRGLLPDGVLAAYDPAEREHRWLERLHDPSRTTFVTTPALVAFAEIGPSAVPLTGELLALHVASSHWRQGLGRALHSHALKALTGRGFQSATLWVLDGNQRACAFYEAAGWAFTGEARRRHLRGTTVHELRYRRELTP</sequence>
<evidence type="ECO:0000256" key="2">
    <source>
        <dbReference type="ARBA" id="ARBA00023315"/>
    </source>
</evidence>
<dbReference type="Gene3D" id="3.40.630.30">
    <property type="match status" value="1"/>
</dbReference>
<gene>
    <name evidence="4" type="ORF">F9B16_25155</name>
</gene>
<dbReference type="EMBL" id="WBMR01000080">
    <property type="protein sequence ID" value="KAB2376425.1"/>
    <property type="molecule type" value="Genomic_DNA"/>
</dbReference>
<feature type="domain" description="N-acetyltransferase" evidence="3">
    <location>
        <begin position="1"/>
        <end position="162"/>
    </location>
</feature>
<evidence type="ECO:0000259" key="3">
    <source>
        <dbReference type="PROSITE" id="PS51186"/>
    </source>
</evidence>
<evidence type="ECO:0000256" key="1">
    <source>
        <dbReference type="ARBA" id="ARBA00022679"/>
    </source>
</evidence>
<dbReference type="PANTHER" id="PTHR43877:SF1">
    <property type="entry name" value="ACETYLTRANSFERASE"/>
    <property type="match status" value="1"/>
</dbReference>
<dbReference type="CDD" id="cd04301">
    <property type="entry name" value="NAT_SF"/>
    <property type="match status" value="1"/>
</dbReference>
<accession>A0A6L3VU05</accession>
<dbReference type="PROSITE" id="PS51186">
    <property type="entry name" value="GNAT"/>
    <property type="match status" value="1"/>
</dbReference>
<dbReference type="SUPFAM" id="SSF55729">
    <property type="entry name" value="Acyl-CoA N-acyltransferases (Nat)"/>
    <property type="match status" value="1"/>
</dbReference>
<dbReference type="Proteomes" id="UP000483004">
    <property type="component" value="Unassembled WGS sequence"/>
</dbReference>
<evidence type="ECO:0000313" key="4">
    <source>
        <dbReference type="EMBL" id="KAB2376425.1"/>
    </source>
</evidence>
<dbReference type="Pfam" id="PF00583">
    <property type="entry name" value="Acetyltransf_1"/>
    <property type="match status" value="1"/>
</dbReference>
<dbReference type="AlphaFoldDB" id="A0A6L3VU05"/>
<dbReference type="RefSeq" id="WP_151542589.1">
    <property type="nucleotide sequence ID" value="NZ_WBMR01000080.1"/>
</dbReference>
<evidence type="ECO:0000313" key="5">
    <source>
        <dbReference type="Proteomes" id="UP000483004"/>
    </source>
</evidence>
<protein>
    <submittedName>
        <fullName evidence="4">GNAT family N-acetyltransferase</fullName>
    </submittedName>
</protein>
<reference evidence="4 5" key="1">
    <citation type="submission" date="2019-09" db="EMBL/GenBank/DDBJ databases">
        <title>Actinomadura physcomitrii sp. nov., a novel actinomycete isolated from moss [Physcomitrium sphaericum (Ludw) Fuernr].</title>
        <authorList>
            <person name="Liu C."/>
            <person name="Zhuang X."/>
        </authorList>
    </citation>
    <scope>NUCLEOTIDE SEQUENCE [LARGE SCALE GENOMIC DNA]</scope>
    <source>
        <strain evidence="4 5">CYP1-1B</strain>
    </source>
</reference>
<organism evidence="4 5">
    <name type="scientific">Actinomadura montaniterrae</name>
    <dbReference type="NCBI Taxonomy" id="1803903"/>
    <lineage>
        <taxon>Bacteria</taxon>
        <taxon>Bacillati</taxon>
        <taxon>Actinomycetota</taxon>
        <taxon>Actinomycetes</taxon>
        <taxon>Streptosporangiales</taxon>
        <taxon>Thermomonosporaceae</taxon>
        <taxon>Actinomadura</taxon>
    </lineage>
</organism>
<dbReference type="OrthoDB" id="5243635at2"/>
<dbReference type="GO" id="GO:0016747">
    <property type="term" value="F:acyltransferase activity, transferring groups other than amino-acyl groups"/>
    <property type="evidence" value="ECO:0007669"/>
    <property type="project" value="InterPro"/>
</dbReference>
<proteinExistence type="predicted"/>
<comment type="caution">
    <text evidence="4">The sequence shown here is derived from an EMBL/GenBank/DDBJ whole genome shotgun (WGS) entry which is preliminary data.</text>
</comment>
<dbReference type="InterPro" id="IPR016181">
    <property type="entry name" value="Acyl_CoA_acyltransferase"/>
</dbReference>
<keyword evidence="2" id="KW-0012">Acyltransferase</keyword>
<dbReference type="PANTHER" id="PTHR43877">
    <property type="entry name" value="AMINOALKYLPHOSPHONATE N-ACETYLTRANSFERASE-RELATED-RELATED"/>
    <property type="match status" value="1"/>
</dbReference>
<name>A0A6L3VU05_9ACTN</name>